<dbReference type="OrthoDB" id="9953600at2"/>
<proteinExistence type="predicted"/>
<dbReference type="EMBL" id="FRBQ01000002">
    <property type="protein sequence ID" value="SHL63754.1"/>
    <property type="molecule type" value="Genomic_DNA"/>
</dbReference>
<name>A0A1M7C988_9GAMM</name>
<keyword evidence="2" id="KW-0732">Signal</keyword>
<feature type="chain" id="PRO_5012703353" evidence="2">
    <location>
        <begin position="31"/>
        <end position="216"/>
    </location>
</feature>
<dbReference type="STRING" id="1220495.SAMN05216288_2072"/>
<feature type="signal peptide" evidence="2">
    <location>
        <begin position="1"/>
        <end position="30"/>
    </location>
</feature>
<evidence type="ECO:0000313" key="3">
    <source>
        <dbReference type="EMBL" id="SHL63754.1"/>
    </source>
</evidence>
<gene>
    <name evidence="3" type="ORF">SAMN05216288_2072</name>
</gene>
<organism evidence="3 4">
    <name type="scientific">Phytopseudomonas punonensis</name>
    <dbReference type="NCBI Taxonomy" id="1220495"/>
    <lineage>
        <taxon>Bacteria</taxon>
        <taxon>Pseudomonadati</taxon>
        <taxon>Pseudomonadota</taxon>
        <taxon>Gammaproteobacteria</taxon>
        <taxon>Pseudomonadales</taxon>
        <taxon>Pseudomonadaceae</taxon>
        <taxon>Phytopseudomonas</taxon>
    </lineage>
</organism>
<sequence length="216" mass="23152">MPSATRQAVSSSSLLSLALPAAFFASLAQASTSDYSVVSLQYQAAPTSHIVRHASEQPSHDSWGQYLLFEAHAQIREKAGEQPVGSIAGSDEIDNDQAAGQNLSSSQEPAEQTKRPQHEQRIASLEKLYRTRPGNAAGFGAAANPHFFIDPAELNTGERQASHDFKALGAPVLRSTPTSIPSDHAEVADAGSGDRQWERDVDLKYVARSDIAWVSG</sequence>
<evidence type="ECO:0000313" key="4">
    <source>
        <dbReference type="Proteomes" id="UP000184305"/>
    </source>
</evidence>
<feature type="region of interest" description="Disordered" evidence="1">
    <location>
        <begin position="80"/>
        <end position="120"/>
    </location>
</feature>
<dbReference type="AlphaFoldDB" id="A0A1M7C988"/>
<keyword evidence="4" id="KW-1185">Reference proteome</keyword>
<evidence type="ECO:0000256" key="1">
    <source>
        <dbReference type="SAM" id="MobiDB-lite"/>
    </source>
</evidence>
<protein>
    <submittedName>
        <fullName evidence="3">Uncharacterized protein</fullName>
    </submittedName>
</protein>
<reference evidence="4" key="1">
    <citation type="submission" date="2016-11" db="EMBL/GenBank/DDBJ databases">
        <authorList>
            <person name="Varghese N."/>
            <person name="Submissions S."/>
        </authorList>
    </citation>
    <scope>NUCLEOTIDE SEQUENCE [LARGE SCALE GENOMIC DNA]</scope>
    <source>
        <strain evidence="4">CECT 8089</strain>
    </source>
</reference>
<dbReference type="RefSeq" id="WP_073263964.1">
    <property type="nucleotide sequence ID" value="NZ_FRBQ01000002.1"/>
</dbReference>
<feature type="compositionally biased region" description="Basic and acidic residues" evidence="1">
    <location>
        <begin position="111"/>
        <end position="120"/>
    </location>
</feature>
<evidence type="ECO:0000256" key="2">
    <source>
        <dbReference type="SAM" id="SignalP"/>
    </source>
</evidence>
<dbReference type="Proteomes" id="UP000184305">
    <property type="component" value="Unassembled WGS sequence"/>
</dbReference>
<feature type="compositionally biased region" description="Polar residues" evidence="1">
    <location>
        <begin position="98"/>
        <end position="110"/>
    </location>
</feature>
<accession>A0A1M7C988</accession>